<dbReference type="InterPro" id="IPR012337">
    <property type="entry name" value="RNaseH-like_sf"/>
</dbReference>
<evidence type="ECO:0000313" key="2">
    <source>
        <dbReference type="EMBL" id="RDX92193.1"/>
    </source>
</evidence>
<protein>
    <recommendedName>
        <fullName evidence="1">Integrase catalytic domain-containing protein</fullName>
    </recommendedName>
</protein>
<dbReference type="GO" id="GO:0003676">
    <property type="term" value="F:nucleic acid binding"/>
    <property type="evidence" value="ECO:0007669"/>
    <property type="project" value="InterPro"/>
</dbReference>
<dbReference type="SUPFAM" id="SSF53098">
    <property type="entry name" value="Ribonuclease H-like"/>
    <property type="match status" value="1"/>
</dbReference>
<feature type="non-terminal residue" evidence="2">
    <location>
        <position position="1"/>
    </location>
</feature>
<dbReference type="OrthoDB" id="1300772at2759"/>
<dbReference type="InterPro" id="IPR036397">
    <property type="entry name" value="RNaseH_sf"/>
</dbReference>
<evidence type="ECO:0000313" key="3">
    <source>
        <dbReference type="Proteomes" id="UP000257109"/>
    </source>
</evidence>
<reference evidence="2" key="1">
    <citation type="submission" date="2018-05" db="EMBL/GenBank/DDBJ databases">
        <title>Draft genome of Mucuna pruriens seed.</title>
        <authorList>
            <person name="Nnadi N.E."/>
            <person name="Vos R."/>
            <person name="Hasami M.H."/>
            <person name="Devisetty U.K."/>
            <person name="Aguiy J.C."/>
        </authorList>
    </citation>
    <scope>NUCLEOTIDE SEQUENCE [LARGE SCALE GENOMIC DNA]</scope>
    <source>
        <strain evidence="2">JCA_2017</strain>
    </source>
</reference>
<dbReference type="PANTHER" id="PTHR48475">
    <property type="entry name" value="RIBONUCLEASE H"/>
    <property type="match status" value="1"/>
</dbReference>
<dbReference type="Proteomes" id="UP000257109">
    <property type="component" value="Unassembled WGS sequence"/>
</dbReference>
<organism evidence="2 3">
    <name type="scientific">Mucuna pruriens</name>
    <name type="common">Velvet bean</name>
    <name type="synonym">Dolichos pruriens</name>
    <dbReference type="NCBI Taxonomy" id="157652"/>
    <lineage>
        <taxon>Eukaryota</taxon>
        <taxon>Viridiplantae</taxon>
        <taxon>Streptophyta</taxon>
        <taxon>Embryophyta</taxon>
        <taxon>Tracheophyta</taxon>
        <taxon>Spermatophyta</taxon>
        <taxon>Magnoliopsida</taxon>
        <taxon>eudicotyledons</taxon>
        <taxon>Gunneridae</taxon>
        <taxon>Pentapetalae</taxon>
        <taxon>rosids</taxon>
        <taxon>fabids</taxon>
        <taxon>Fabales</taxon>
        <taxon>Fabaceae</taxon>
        <taxon>Papilionoideae</taxon>
        <taxon>50 kb inversion clade</taxon>
        <taxon>NPAAA clade</taxon>
        <taxon>indigoferoid/millettioid clade</taxon>
        <taxon>Phaseoleae</taxon>
        <taxon>Mucuna</taxon>
    </lineage>
</organism>
<dbReference type="InterPro" id="IPR001584">
    <property type="entry name" value="Integrase_cat-core"/>
</dbReference>
<sequence>MESDCYQHVKRCVKCQTYANNIHVAPSFLYNLTSPWPFSMWGLDVIELIEPKASNGHRFILVAVDYFTKGIEAASYPRVTRNMMIKHHNSTPYRPKMNGIVEAANKNIKKIVQKMVVTYKDWHEMLPYTLHGYRTSVRTSMGPTPYSLVYGMEVVLPIEVEISSLRVLAEVKLEDAKWIQNQLDQLNLIEEKRLTTLCHGQLYQKRIREAFDKKERPHIFKEEDLVLKKILLNTQDRRGKWAPN</sequence>
<dbReference type="EMBL" id="QJKJ01004929">
    <property type="protein sequence ID" value="RDX92193.1"/>
    <property type="molecule type" value="Genomic_DNA"/>
</dbReference>
<dbReference type="AlphaFoldDB" id="A0A371GPC5"/>
<proteinExistence type="predicted"/>
<gene>
    <name evidence="2" type="ORF">CR513_25706</name>
</gene>
<evidence type="ECO:0000259" key="1">
    <source>
        <dbReference type="PROSITE" id="PS50994"/>
    </source>
</evidence>
<feature type="domain" description="Integrase catalytic" evidence="1">
    <location>
        <begin position="53"/>
        <end position="153"/>
    </location>
</feature>
<keyword evidence="3" id="KW-1185">Reference proteome</keyword>
<dbReference type="GO" id="GO:0015074">
    <property type="term" value="P:DNA integration"/>
    <property type="evidence" value="ECO:0007669"/>
    <property type="project" value="InterPro"/>
</dbReference>
<accession>A0A371GPC5</accession>
<name>A0A371GPC5_MUCPR</name>
<dbReference type="PANTHER" id="PTHR48475:SF1">
    <property type="entry name" value="RNASE H TYPE-1 DOMAIN-CONTAINING PROTEIN"/>
    <property type="match status" value="1"/>
</dbReference>
<dbReference type="PROSITE" id="PS50994">
    <property type="entry name" value="INTEGRASE"/>
    <property type="match status" value="1"/>
</dbReference>
<dbReference type="Gene3D" id="3.30.420.10">
    <property type="entry name" value="Ribonuclease H-like superfamily/Ribonuclease H"/>
    <property type="match status" value="2"/>
</dbReference>
<comment type="caution">
    <text evidence="2">The sequence shown here is derived from an EMBL/GenBank/DDBJ whole genome shotgun (WGS) entry which is preliminary data.</text>
</comment>